<dbReference type="Pfam" id="PF00067">
    <property type="entry name" value="p450"/>
    <property type="match status" value="1"/>
</dbReference>
<evidence type="ECO:0000256" key="3">
    <source>
        <dbReference type="ARBA" id="ARBA00022617"/>
    </source>
</evidence>
<keyword evidence="13" id="KW-1185">Reference proteome</keyword>
<dbReference type="InterPro" id="IPR002403">
    <property type="entry name" value="Cyt_P450_E_grp-IV"/>
</dbReference>
<protein>
    <recommendedName>
        <fullName evidence="11">Cyanovirin-N domain-containing protein</fullName>
    </recommendedName>
</protein>
<keyword evidence="6 8" id="KW-0408">Iron</keyword>
<evidence type="ECO:0000256" key="10">
    <source>
        <dbReference type="SAM" id="Phobius"/>
    </source>
</evidence>
<dbReference type="Proteomes" id="UP000285146">
    <property type="component" value="Unassembled WGS sequence"/>
</dbReference>
<keyword evidence="3 8" id="KW-0349">Heme</keyword>
<dbReference type="InterPro" id="IPR036396">
    <property type="entry name" value="Cyt_P450_sf"/>
</dbReference>
<feature type="domain" description="Cyanovirin-N" evidence="11">
    <location>
        <begin position="560"/>
        <end position="664"/>
    </location>
</feature>
<dbReference type="InterPro" id="IPR017972">
    <property type="entry name" value="Cyt_P450_CS"/>
</dbReference>
<organism evidence="12 13">
    <name type="scientific">Cytospora leucostoma</name>
    <dbReference type="NCBI Taxonomy" id="1230097"/>
    <lineage>
        <taxon>Eukaryota</taxon>
        <taxon>Fungi</taxon>
        <taxon>Dikarya</taxon>
        <taxon>Ascomycota</taxon>
        <taxon>Pezizomycotina</taxon>
        <taxon>Sordariomycetes</taxon>
        <taxon>Sordariomycetidae</taxon>
        <taxon>Diaporthales</taxon>
        <taxon>Cytosporaceae</taxon>
        <taxon>Cytospora</taxon>
    </lineage>
</organism>
<dbReference type="AlphaFoldDB" id="A0A423X7H3"/>
<keyword evidence="7 9" id="KW-0503">Monooxygenase</keyword>
<feature type="binding site" description="axial binding residue" evidence="8">
    <location>
        <position position="484"/>
    </location>
    <ligand>
        <name>heme</name>
        <dbReference type="ChEBI" id="CHEBI:30413"/>
    </ligand>
    <ligandPart>
        <name>Fe</name>
        <dbReference type="ChEBI" id="CHEBI:18248"/>
    </ligandPart>
</feature>
<feature type="transmembrane region" description="Helical" evidence="10">
    <location>
        <begin position="12"/>
        <end position="33"/>
    </location>
</feature>
<evidence type="ECO:0000313" key="12">
    <source>
        <dbReference type="EMBL" id="ROW11988.1"/>
    </source>
</evidence>
<dbReference type="PROSITE" id="PS00086">
    <property type="entry name" value="CYTOCHROME_P450"/>
    <property type="match status" value="1"/>
</dbReference>
<accession>A0A423X7H3</accession>
<dbReference type="GO" id="GO:0020037">
    <property type="term" value="F:heme binding"/>
    <property type="evidence" value="ECO:0007669"/>
    <property type="project" value="InterPro"/>
</dbReference>
<evidence type="ECO:0000256" key="2">
    <source>
        <dbReference type="ARBA" id="ARBA00010617"/>
    </source>
</evidence>
<dbReference type="CDD" id="cd11041">
    <property type="entry name" value="CYP503A1-like"/>
    <property type="match status" value="1"/>
</dbReference>
<gene>
    <name evidence="12" type="ORF">VPNG_05243</name>
</gene>
<dbReference type="InterPro" id="IPR001128">
    <property type="entry name" value="Cyt_P450"/>
</dbReference>
<evidence type="ECO:0000256" key="9">
    <source>
        <dbReference type="RuleBase" id="RU000461"/>
    </source>
</evidence>
<dbReference type="SUPFAM" id="SSF48264">
    <property type="entry name" value="Cytochrome P450"/>
    <property type="match status" value="1"/>
</dbReference>
<evidence type="ECO:0000256" key="1">
    <source>
        <dbReference type="ARBA" id="ARBA00001971"/>
    </source>
</evidence>
<evidence type="ECO:0000256" key="7">
    <source>
        <dbReference type="ARBA" id="ARBA00023033"/>
    </source>
</evidence>
<evidence type="ECO:0000313" key="13">
    <source>
        <dbReference type="Proteomes" id="UP000285146"/>
    </source>
</evidence>
<dbReference type="GO" id="GO:0016705">
    <property type="term" value="F:oxidoreductase activity, acting on paired donors, with incorporation or reduction of molecular oxygen"/>
    <property type="evidence" value="ECO:0007669"/>
    <property type="project" value="InterPro"/>
</dbReference>
<dbReference type="SUPFAM" id="SSF51322">
    <property type="entry name" value="Cyanovirin-N"/>
    <property type="match status" value="1"/>
</dbReference>
<dbReference type="Pfam" id="PF08881">
    <property type="entry name" value="CVNH"/>
    <property type="match status" value="1"/>
</dbReference>
<keyword evidence="5 9" id="KW-0560">Oxidoreductase</keyword>
<dbReference type="InterPro" id="IPR036673">
    <property type="entry name" value="Cyanovirin-N_sf"/>
</dbReference>
<evidence type="ECO:0000256" key="5">
    <source>
        <dbReference type="ARBA" id="ARBA00023002"/>
    </source>
</evidence>
<proteinExistence type="inferred from homology"/>
<keyword evidence="4 8" id="KW-0479">Metal-binding</keyword>
<dbReference type="PANTHER" id="PTHR46206:SF1">
    <property type="entry name" value="P450, PUTATIVE (EUROFUNG)-RELATED"/>
    <property type="match status" value="1"/>
</dbReference>
<comment type="caution">
    <text evidence="12">The sequence shown here is derived from an EMBL/GenBank/DDBJ whole genome shotgun (WGS) entry which is preliminary data.</text>
</comment>
<comment type="similarity">
    <text evidence="2 9">Belongs to the cytochrome P450 family.</text>
</comment>
<sequence length="670" mass="74912">MSTTTEGQSQFLTAGNVVAGILLSTVLSILLTWHRAPRYAVDIPWVGTGKGFLAGFQQMKDWVRDGYEMYSKKGQTFIIPGLLGTPPEVVIPRSQMSWMLDQPDHIISTAAAHYDILNGRYSFVDSTILENPYQEHVVHRSLQRYLTALIPEIDEQIRICVDDIYGTDETEWRKVNIWDSLMRLIPRVTNRMLVGRPLCDNPEYIDNMVNFTVDVTRDLMAFPMVPTIIKPILGPLAGLATKYHYRKTAKHSLPLIRERLHHIQRKEAGDVAYRDWTAPNDYLTWSISIAIAEGSAAELDPVRISKRLLPLNYAAIDTTVITTIHALVDILCYDKEQEIVRSLREEAERVLNEEPVGRWNKAKLASLHRIDSAIRESMRVNAMSQTMVIRKVIAPGGVTNENTGQHFSAGTMLSCPIWCTQHDEDIYGGEADRFDAFRYSRQIEEHNGKPAIAKNPGDGLRIARMGMVTTSVEHCGFGHGRHACPGRFFVAHELKMLISYLLLNYEFKDLGERPATKWIGKFAIPPTGATMELRRKHGTSLTAVTAFLLAAAIRQVAATFTSGCSVWYIHGRETLTTECWTWNPDMGKVLANLDLNNCIGVDSTANAMVWMVGGNAFAIHCGNCGLQNSEVVMECDCIDPRTGDTTTSSIDLNLGLTNQHDGSLSVSLNF</sequence>
<dbReference type="Gene3D" id="2.30.60.10">
    <property type="entry name" value="Cyanovirin-N"/>
    <property type="match status" value="1"/>
</dbReference>
<name>A0A423X7H3_9PEZI</name>
<dbReference type="PRINTS" id="PR00465">
    <property type="entry name" value="EP450IV"/>
</dbReference>
<dbReference type="GO" id="GO:0005506">
    <property type="term" value="F:iron ion binding"/>
    <property type="evidence" value="ECO:0007669"/>
    <property type="project" value="InterPro"/>
</dbReference>
<dbReference type="EMBL" id="LKEB01000024">
    <property type="protein sequence ID" value="ROW11988.1"/>
    <property type="molecule type" value="Genomic_DNA"/>
</dbReference>
<dbReference type="InParanoid" id="A0A423X7H3"/>
<evidence type="ECO:0000256" key="6">
    <source>
        <dbReference type="ARBA" id="ARBA00023004"/>
    </source>
</evidence>
<dbReference type="PANTHER" id="PTHR46206">
    <property type="entry name" value="CYTOCHROME P450"/>
    <property type="match status" value="1"/>
</dbReference>
<evidence type="ECO:0000256" key="8">
    <source>
        <dbReference type="PIRSR" id="PIRSR602403-1"/>
    </source>
</evidence>
<reference evidence="12 13" key="1">
    <citation type="submission" date="2015-09" db="EMBL/GenBank/DDBJ databases">
        <title>Host preference determinants of Valsa canker pathogens revealed by comparative genomics.</title>
        <authorList>
            <person name="Yin Z."/>
            <person name="Huang L."/>
        </authorList>
    </citation>
    <scope>NUCLEOTIDE SEQUENCE [LARGE SCALE GENOMIC DNA]</scope>
    <source>
        <strain evidence="12 13">SXYLt</strain>
    </source>
</reference>
<evidence type="ECO:0000259" key="11">
    <source>
        <dbReference type="Pfam" id="PF08881"/>
    </source>
</evidence>
<dbReference type="STRING" id="1230097.A0A423X7H3"/>
<keyword evidence="10" id="KW-1133">Transmembrane helix</keyword>
<dbReference type="Gene3D" id="1.10.630.10">
    <property type="entry name" value="Cytochrome P450"/>
    <property type="match status" value="1"/>
</dbReference>
<comment type="cofactor">
    <cofactor evidence="1 8">
        <name>heme</name>
        <dbReference type="ChEBI" id="CHEBI:30413"/>
    </cofactor>
</comment>
<keyword evidence="10" id="KW-0472">Membrane</keyword>
<keyword evidence="10" id="KW-0812">Transmembrane</keyword>
<dbReference type="InterPro" id="IPR011058">
    <property type="entry name" value="Cyanovirin-N"/>
</dbReference>
<dbReference type="OrthoDB" id="1844152at2759"/>
<evidence type="ECO:0000256" key="4">
    <source>
        <dbReference type="ARBA" id="ARBA00022723"/>
    </source>
</evidence>
<dbReference type="GO" id="GO:0004497">
    <property type="term" value="F:monooxygenase activity"/>
    <property type="evidence" value="ECO:0007669"/>
    <property type="project" value="UniProtKB-KW"/>
</dbReference>